<dbReference type="RefSeq" id="WP_155089168.1">
    <property type="nucleotide sequence ID" value="NZ_WJYA01000005.1"/>
</dbReference>
<protein>
    <recommendedName>
        <fullName evidence="4">Outer membrane protein beta-barrel domain-containing protein</fullName>
    </recommendedName>
</protein>
<evidence type="ECO:0000313" key="3">
    <source>
        <dbReference type="Proteomes" id="UP000447545"/>
    </source>
</evidence>
<accession>A0A7K1GFB6</accession>
<evidence type="ECO:0000313" key="2">
    <source>
        <dbReference type="EMBL" id="MTE27154.1"/>
    </source>
</evidence>
<feature type="chain" id="PRO_5029494415" description="Outer membrane protein beta-barrel domain-containing protein" evidence="1">
    <location>
        <begin position="23"/>
        <end position="249"/>
    </location>
</feature>
<organism evidence="2 3">
    <name type="scientific">Winogradskyella ouciana</name>
    <dbReference type="NCBI Taxonomy" id="2608631"/>
    <lineage>
        <taxon>Bacteria</taxon>
        <taxon>Pseudomonadati</taxon>
        <taxon>Bacteroidota</taxon>
        <taxon>Flavobacteriia</taxon>
        <taxon>Flavobacteriales</taxon>
        <taxon>Flavobacteriaceae</taxon>
        <taxon>Winogradskyella</taxon>
    </lineage>
</organism>
<keyword evidence="3" id="KW-1185">Reference proteome</keyword>
<dbReference type="AlphaFoldDB" id="A0A7K1GFB6"/>
<gene>
    <name evidence="2" type="ORF">F1003_09475</name>
</gene>
<proteinExistence type="predicted"/>
<name>A0A7K1GFB6_9FLAO</name>
<dbReference type="Proteomes" id="UP000447545">
    <property type="component" value="Unassembled WGS sequence"/>
</dbReference>
<evidence type="ECO:0000256" key="1">
    <source>
        <dbReference type="SAM" id="SignalP"/>
    </source>
</evidence>
<feature type="signal peptide" evidence="1">
    <location>
        <begin position="1"/>
        <end position="22"/>
    </location>
</feature>
<reference evidence="2 3" key="1">
    <citation type="submission" date="2019-11" db="EMBL/GenBank/DDBJ databases">
        <title>Winogradskyella ouciana sp. nov., isolated from the hadal seawater of the Mariana Trench.</title>
        <authorList>
            <person name="Liu R."/>
        </authorList>
    </citation>
    <scope>NUCLEOTIDE SEQUENCE [LARGE SCALE GENOMIC DNA]</scope>
    <source>
        <strain evidence="2 3">ZXX205</strain>
    </source>
</reference>
<evidence type="ECO:0008006" key="4">
    <source>
        <dbReference type="Google" id="ProtNLM"/>
    </source>
</evidence>
<sequence>MKTKFSLVLSALLVCSLIQLNAQSDLFNDINLEKKEIKAEDFTNLETDYLVEDFKSYLENKPELSKAINEQVNPEDIVFAMQMLAIGAGVGFGDDETLWCLQAAYYYRLKLFQRSALFASLGLKYDGLSIGDRTQSLVGLQVSLLMFQAISQFNEIRLIYGLLGGYGFGNEKFDSFTTDITRITLAVVVGFQLMLSTNWSLALHTNLVAHNRWTFKPESGGEFKNDFTNFLINKNNIFTLSLLFNLGKN</sequence>
<comment type="caution">
    <text evidence="2">The sequence shown here is derived from an EMBL/GenBank/DDBJ whole genome shotgun (WGS) entry which is preliminary data.</text>
</comment>
<dbReference type="EMBL" id="WJYA01000005">
    <property type="protein sequence ID" value="MTE27154.1"/>
    <property type="molecule type" value="Genomic_DNA"/>
</dbReference>
<keyword evidence="1" id="KW-0732">Signal</keyword>